<dbReference type="GO" id="GO:0016020">
    <property type="term" value="C:membrane"/>
    <property type="evidence" value="ECO:0007669"/>
    <property type="project" value="InterPro"/>
</dbReference>
<keyword evidence="1" id="KW-0732">Signal</keyword>
<evidence type="ECO:0000313" key="7">
    <source>
        <dbReference type="EMBL" id="ABP36446.1"/>
    </source>
</evidence>
<dbReference type="PRINTS" id="PR00895">
    <property type="entry name" value="PENTAXIN"/>
</dbReference>
<dbReference type="InterPro" id="IPR013783">
    <property type="entry name" value="Ig-like_fold"/>
</dbReference>
<dbReference type="PROSITE" id="PS51820">
    <property type="entry name" value="PA14"/>
    <property type="match status" value="1"/>
</dbReference>
<dbReference type="NCBIfam" id="NF012209">
    <property type="entry name" value="LEPR-8K"/>
    <property type="match status" value="1"/>
</dbReference>
<dbReference type="eggNOG" id="COG4932">
    <property type="taxonomic scope" value="Bacteria"/>
</dbReference>
<reference evidence="7" key="1">
    <citation type="submission" date="2007-03" db="EMBL/GenBank/DDBJ databases">
        <title>Complete sequence of Prosthecochloris vibrioformis DSM 265.</title>
        <authorList>
            <consortium name="US DOE Joint Genome Institute"/>
            <person name="Copeland A."/>
            <person name="Lucas S."/>
            <person name="Lapidus A."/>
            <person name="Barry K."/>
            <person name="Detter J.C."/>
            <person name="Glavina del Rio T."/>
            <person name="Hammon N."/>
            <person name="Israni S."/>
            <person name="Pitluck S."/>
            <person name="Schmutz J."/>
            <person name="Larimer F."/>
            <person name="Land M."/>
            <person name="Hauser L."/>
            <person name="Mikhailova N."/>
            <person name="Li T."/>
            <person name="Overmann J."/>
            <person name="Schuster S.C."/>
            <person name="Bryant D.A."/>
            <person name="Richardson P."/>
        </authorList>
    </citation>
    <scope>NUCLEOTIDE SEQUENCE [LARGE SCALE GENOMIC DNA]</scope>
    <source>
        <strain evidence="7">DSM 265</strain>
    </source>
</reference>
<dbReference type="PROSITE" id="PS50025">
    <property type="entry name" value="LAM_G_DOMAIN"/>
    <property type="match status" value="1"/>
</dbReference>
<proteinExistence type="predicted"/>
<dbReference type="GO" id="GO:0007156">
    <property type="term" value="P:homophilic cell adhesion via plasma membrane adhesion molecules"/>
    <property type="evidence" value="ECO:0007669"/>
    <property type="project" value="InterPro"/>
</dbReference>
<dbReference type="KEGG" id="pvi:Cvib_0424"/>
<dbReference type="Pfam" id="PF13385">
    <property type="entry name" value="Laminin_G_3"/>
    <property type="match status" value="6"/>
</dbReference>
<accession>A4SD87</accession>
<evidence type="ECO:0000256" key="3">
    <source>
        <dbReference type="SAM" id="MobiDB-lite"/>
    </source>
</evidence>
<dbReference type="Gene3D" id="2.60.40.2810">
    <property type="match status" value="1"/>
</dbReference>
<dbReference type="Pfam" id="PF00354">
    <property type="entry name" value="Pentaxin"/>
    <property type="match status" value="1"/>
</dbReference>
<dbReference type="SMART" id="SM00159">
    <property type="entry name" value="PTX"/>
    <property type="match status" value="1"/>
</dbReference>
<dbReference type="eggNOG" id="COG0823">
    <property type="taxonomic scope" value="Bacteria"/>
</dbReference>
<dbReference type="InterPro" id="IPR013320">
    <property type="entry name" value="ConA-like_dom_sf"/>
</dbReference>
<name>A4SD87_CHLPM</name>
<dbReference type="InterPro" id="IPR010221">
    <property type="entry name" value="VCBS_dom"/>
</dbReference>
<feature type="domain" description="PA14" evidence="6">
    <location>
        <begin position="3783"/>
        <end position="3937"/>
    </location>
</feature>
<dbReference type="InterPro" id="IPR006558">
    <property type="entry name" value="LamG-like"/>
</dbReference>
<feature type="region of interest" description="Disordered" evidence="3">
    <location>
        <begin position="47"/>
        <end position="74"/>
    </location>
</feature>
<dbReference type="InterPro" id="IPR001791">
    <property type="entry name" value="Laminin_G"/>
</dbReference>
<sequence length="6112" mass="630114">MSGPLDNKRRGKGMFLALEPRILLDAAAAVLAGDLIQEALTADSDAGTVERAQVEPTADAEDATTDSPETQADTYDTADSADAAASPLDAAAEVHPLDIVPAADGSADARHEIAFVDASVPEADSLVSGLPDRVEVYRIDAGSSGIAQITEILNTRTDIDAVHILSHGTSGSLRIGSDTLSTDTIDFYASQLTAIGRSLSADGDILLYGCDIGQDSDFVLRFSQITGADVAASTDDTGSAALGGDWELEHEVGTIDADAIVSDVYSGILGDNAPAVGSGQALDFDGVDDKVVVADSSALDLSSSFTIEAWIMPQGSGSSSTDGGMILNKEYSYEITRRQDGSIYYALNDDDTSSDWAWVDTGLDAPVDQWSHLAFIKSGTSLKVILTSEAGVSSTYAPDTFAGQPEPTTEPLTIGGRPAGNSSAGTYFNGLIDEVRIWSDARTDTEITTSLYTRLSGTEQGLVGSWDFEEPSGTTAYDRSPSANNGTLTNFVSTDRTSESAPVSERAGALVLDGTDDYLRVENHSELEITGDVTVAVWAKFDVLDGWDIMAIQGNGEGADNTLYMFGVSTSDGSSKLVAYWEYDSGGSDYYAYSTVYVTVNTSDWHHYAMVRDSVARTVSFYIDGDKFGDAVSYTNNAYKSETGPLTIGASTTSTGAHNFIDGKIDDLRIYSRALSGAEIAASKDTELNGSESGLVAYYSFNDAGGSVVVDSSPSRLNGTLYGGASLTTAASPVQRATGMGLVFDGTDDYVNAGANAALQITGDLTVETWANFESLDHNSAPSTLVLQGLGNIDNTQSSNNILYLFRINTDKTLNVFWEYGTGTNVTLTSTIAASVNAGEWHHYSFVRDAANKTLTFLVDGVKLGEAISYSSNPVGGDSTPLIIGAEYQDSGAVVSEFKGMIDDVRIWNVARSAADIAAAMSSRLPGTTANLVANFRLDEQGSSTIKSSNGTYTGTLSGNPQFVTNYYIDTLVTDQGTGILPSYDVDTSGTLTFSTTRAPLKGTLTWTDAAAGAFTYTPNAAATGIDTFFYEVSDGSLTSAPREVLVSILDGNQALDFDGVDDYVDLGINQTTLGNTFTISAWVNPDGEWTNYRGIAGDHYDSLESGGTAGIFFGQYNSDDPSTDPAGAGIVFSIGTGVEQVWSSVRIDTSLIPANDWSHVSMVVSADATTADNYIKVYVNGLLVGEKTGVAAFTPKDGFTIGRAYDRVERYFDGQIDEFQIWDTARSEAEIREYMYRELPDMVVSGGDLVAYYRFNESSGTLLYDARGGADGTLLNMDDADRVTSAAQFGPKNALDFDGTNDYVNLGSFTDFYGSNYDSDYTISAWVKPADTALNQSIFYARENTADEKYLDLCVNSDGTLTFIVRTIYSDTQGSVTSTVRVDDGRWHNVTAVKSGSVHTLYIDGVSAGMFTLGENPMQLDYFYIGASRTDSNNIAQFFNGRIDEFRLWDKALSASELRDTMMRSLTGNESGLAAYYNFDNSSGSVLQDFSGGGHDGTLVNMDSVTDWVASVAFNTWLNTSSTAWAMATNWSLGSVPVSTDNVGIYSYAGSSSPTLSSAATVNNFLLGTGATFTLSASLTVNGSLILENDLDLNGQVITLGGSAMLVEDGGRAYGTSGSITTTRTLSNISGVDVAGLGAEITTVADMGSTIITRTHVADTEPVTLKRSYTLTPITNTGLNATLVFHYDDQELNGLSESDLKLYTSTDSGSTWMFIGGTVDATANTVTLAGLGSLSLVTLGVNAPAVTASAGTTAFTESASASSSADAKKIDEGITVSARSGEILTGATVSITGNFKSGEDILAFANDSSTMGDLTGSYDSATGVLTLSSSGGVTAAQMQAALRAVTYRNTSETPTESTRTVSFVVNDGSVGSVVVTKLVSVAATNDAPVAGADSAAVSEDATGTGNVFLNDTDRDFQTTGITVNNGSTTNQGLVFDERPAGTTLLGGATSLDISIIFSSTDSSGDTPIFSYAAGSSYNELLFDANYSNSGKLDWWFGGTQYSDSGITCAELFDGLAHTLRFTWISATGATAFYLDGVQKSLTTHFTNSSLGSDGVLVLGQEQDSVGGGWSTSQVFSGTYYGVSITAGDGTTTRTAHWDMSGAQDGTVTSESGGYDLTLAGSPTLVNQLSVSAIRTGTEAGSGTSGTVGQSLAGTYGTLTINADGSYSYSADQNAADALAAGSSATDTFTYSVSDGGLTDTAELVFTVNGMNDVPLISSVSAGGVADMANSSTLGLTSGLSGQLSGTDIDAGAALTYGISSGTTGGSYASGSVTYDVSRPGSYGTLYLASASGMYLYVPTAGYVDALPAGAAPSDSFTVSVSDGSLTATQTYTVNFTGANDPLFLYPDSDLIQEASSTGIALKNADGTAVSDLAIRGIATDGTYMYIADDNGASSLTIVRFTMEGTMVDTREVAELPVGWNQMVYLDGAIYFRSYNVNSASNNGLYRIATSNWSTAAVSSVTVPGDHPLLIGDGWMNGNLFTTPDGRIGVLGQQDENYDTLVRLYSVSDDGLTLTHVQDITIYDTVEFPEDSHGAASDGQYLYVMSMNAGYRVYSLIDGSFVYDNSSVAEGGSWWTMQTPVLGDTAKISNATYLTRNPLTGAFIWADYDNARVVSSAGVVPSFTVTEDVAGNLTFTGTPFADIDGDTLTVTLSVADGTIAGSAVTGITIGGNGTARTFAGSAADLNTYFGTAGKITYTAAQDSTASRALTVSVTDGTLSSSLQAVIAVTAVNDVPTNTVGTSSFTVNEDTSLSITGLSVADVDETGNLSVELTASHGTVTILADVGGGLVSSGISNNGSGSVRLSGTAAAINATLAATGGVSYKGTLNYNGSDALTIKTTDSGTAYDSDSVLITVNSVDDAATIGGNTSGSGAEDGGAITGTLTATDAADGLTDGAYFSVSGAAPHGTATINASTGAWSYTPTANYNGSDSFTVTVIDDDGFAKTQQISLTVTPVPDTVSVTNASTDEDTQTVSGLVISRNAADGSETEYFKITEISGGTLYKNDGTTAISNGTFITYAEGNAGLKFTPSANSTSNGTFQVQGSTTNSEGGLGGSAVAASITVAQVNDAPAVTAGGTTAFTEQTPIAVASAITLSDAEGDGEWTGGTLKVQVTANSEATDSLVLPNNTPEGDGIWLDEVNNKTLKYGSTAIGTASSFLASGDTAWTFTFNATATNALVQATARAIQFNNSSDTPGTASRTVTFTATDMHSAATSATQAVTVAALNDAPKVTNEADPALVFDGTDDYALFPDIDANISTAFTLETWVKFDDLDGVQFISGKGTEQMELHTSGSALRFIPTNGAYIDTGSVLVVDTWTHIAATYDAGADTAHIYINGVEVSAVDTNAAADSALLATETGYYLGSRAHNTYYLNGSIADFRIWNDVRTADEIRINMNAELQGSEAGLVALWNLDEGSGTTLADATSSRFNGTAYSTTTWTTRPVTVGLSVNYTEDASPVSLFSGVNVSTVETGETITAMTLTVSNVSDATESLGIDSSAVALTNGASGTTATNELGYSVSVSSGTATVTLSKAAGISASATETLINGITYSNSCQAPSTGATRTVTITSLKDSGGSAGGGSDTASLNVAATVTVHAVNDAPTVVAGGTTAFTEQTPIAVASTISISDADGDADWNGGTLTVQITASSESSDSLSLPTSNPGSNGIWMDGTNVMFGTTVIGAASVSYVSNGTAWMITFNGNATNALVQATAQAILFNNSSDAPGISARTVTFIAADKSSGAASATQSVMVTALNDAPAFTQSGAVSSSPDQSTMALKVEQYTGYQSNVLANLVTYASQHTANYTVTADVIDYTDDTAGFAGSIPGSYRWPAAVATNYSGTGGINDKFFARISGAFYVNTGDDYTFRTYSDDGVFLIVDGNTSSLVINDSGYHAEKVNEGTVHLNAGTHTLELYFFENGGEASLEFTVKSSTSAYGHIGSTNPLFSKPSTYDTGTIGFGDADGIVDDGDHKVSVTPATDALGTLSASVTKSSTAGTGGEIIWSYTVNEDAIRYLDDNETKIESYTITLDDDHGGVVDKVVNITITGVNDAPALSTVGTLTGGTEDTAYTISYSDLAGAANDADVDGDTLSFRIESVTRGTLTKEGTAVTPGTTLLSAGESLVWMPDSNANGTLGAFAVRAWDGTVASSNAVQVSVTVGAVNDAPTVTAGNQSPSFTEIDGADTGAHAVVVNSALLVSDVDSVVSGATVTITNVQSGDVLLFTDTAKIQGIYSSGVLTLSPKTGQSPTTADFEAALESVTFSNTGDSPDTTARTIEFRVTDDTESSVAAVESVSVAAVNDTPVISVGDVAGAITEGTTLSDSGSITFADLDLTDSPVASEATLSVSALKADGTTVLTLTEDQQTAIEDAFSIANVVGNDNDGTVTWSYSIDEIALDFLAAGEKVTAVFTITVNDAQGGTDTEDVTITLTGSNDAPVITVVEVAGAITEGSALSDSGSITFADLDLTDLPVASEATLSVSALKADGTTVLTLTEDQQTAIEDAFSIANVVGNDNDGTVTWSYSIAETALDFLAKDEVVTAVFTITVNDAQGGTDTEDVTITLTGSNDAPVITVVEVAGAITEGTTLSDSGSITFADLDLTDSPVASEATLSVSALKADGTTVLTLTEDQQTAIEDAFSIANVVGNDNDGTVTWSYSIAEIALDFLAAGEKVTAVFTITVNDAQGGTDTEDVTITLTGSNDAPVITVVEVAGAITEGSALSDSGSITFADLDLTDLPVASEATLSVSALKADGTTVLTLTEDQQTAIEDAFSIANVVGNDNDGTVTWSYSIAEIALDFLAAGEKVTAVFTITVNDAQGGTDTEDVTITLTGSNDAPVITVVEVAGAITEGTTLSDSGSITFADLDLTDSPVASEATLSVSALKADGTTVLTLTDAQKSAIEAAFSITNVEGNTNNGEVTWSYSIAETALDFLAAGENVTAVFTITVNDKNGGTDTEDMTITITGTNDVPTVTNAGTALVGLVVESGHADDGTVANGMATVTGTLTSSDVDTGASKAWSLQGTPSTTYGTMVLDATSGVWTYTLDNTLTATQALKEGESATQTYTARVTDDKGAYVDQTVTVTITGTNDVPTVTNAGTALVGSVIESGNADDGTAVAGTATASGTLSSSDVDASATATWSLQGTPSITYGTMVLDATSGVWTYTLDNTLTATQALKEGESATQSYTARVTDDKGAYVDQTVTITITGTNDAPVLQAVTAGSITETGQSSATADQNLSGTLTAADVDGGDSKTYGINDGSGNAIAASDGVVSKAGTYGTLTLYSSTGVYAYTKNASAIEALDYGESGSDSFTLTVKDGAGAVSMQTYTVSVTGHDDAPTLSAVTSGSITETDLATVVTETGLTGTLNGSDVDVETLAYGIDMSGTGSLAGLVTRAGSYGTLYVNPGTGQYEYVRLSGAVEALAASETASDSFTVSVYDGDGSLVTQTFTVNLTGADDAPSITVVDIDGSITEGSGDLAESGSITFGDVDFNDRPTATKALKSLIWESASGITLTDTMTVGRYNALGGAFSIAAASANSNGGSVAWTYQAGETDLDFLAAGEKVTAVYTITVADGKGGSAAQDVTVTITGTNDAPSITEATVTGSITEGSGDLTETGSIAFADVDLADRPAVTKVLKSLKWESVSGADGRRELTDEMKVGQRNALVNAFEISERTGNSNNGAVDWLYSVSEADLDFLAEGERVTAIYTITVSDDRGGSASKDVMVTITGTNDAPTLSEVVSGSIIEDPSATTVKEAGLFGSLRGSDADNAPTLVYGIDGLAATGGTVTETGRYGTLRVNTESGVYLYQRNVTAVEALDEGQIVTDSFVFTVTDELSLQATSVFRVLLQGSGEFIPLIPLEKPSTVRSAENVSSILTDVPAVADQQPASDSGPPVVGSTALVIQGVDVSVDPFGDTGSSKQSLASSVQNAVVETVAFPESVQGPEQQRAESLTAQMDTKEESVIEVDMREKGAYRIPESIQSLSQEASSQFIYEASLLDGSPLPEGVRFDALTQSFVVTGKLYGDIEIVVRARDGSGNETKTVYRLEFGSEDGESGNEQDGLQVEKLQGAAGRRLPDADIPFTRMGRAALSEQLAEAGRWGLFRQRHQLLAQLEALENPEAVDA</sequence>
<dbReference type="PANTHER" id="PTHR14139:SF2">
    <property type="entry name" value="CALSYNTENIN-1"/>
    <property type="match status" value="1"/>
</dbReference>
<dbReference type="Gene3D" id="2.60.40.3440">
    <property type="match status" value="1"/>
</dbReference>
<evidence type="ECO:0000259" key="5">
    <source>
        <dbReference type="PROSITE" id="PS50268"/>
    </source>
</evidence>
<dbReference type="InterPro" id="IPR053786">
    <property type="entry name" value="LEPRxLL_CS"/>
</dbReference>
<dbReference type="InterPro" id="IPR036278">
    <property type="entry name" value="Sialidase_sf"/>
</dbReference>
<dbReference type="Pfam" id="PF07691">
    <property type="entry name" value="PA14"/>
    <property type="match status" value="1"/>
</dbReference>
<dbReference type="eggNOG" id="COG2982">
    <property type="taxonomic scope" value="Bacteria"/>
</dbReference>
<dbReference type="SUPFAM" id="SSF56988">
    <property type="entry name" value="Anthrax protective antigen"/>
    <property type="match status" value="1"/>
</dbReference>
<dbReference type="SUPFAM" id="SSF49899">
    <property type="entry name" value="Concanavalin A-like lectins/glucanases"/>
    <property type="match status" value="7"/>
</dbReference>
<dbReference type="HOGENOM" id="CLU_222914_0_0_10"/>
<feature type="domain" description="Laminin G" evidence="4">
    <location>
        <begin position="1294"/>
        <end position="1475"/>
    </location>
</feature>
<protein>
    <submittedName>
        <fullName evidence="7">Putative outer membrane adhesin like protein</fullName>
    </submittedName>
</protein>
<dbReference type="SMART" id="SM00282">
    <property type="entry name" value="LamG"/>
    <property type="match status" value="2"/>
</dbReference>
<evidence type="ECO:0000256" key="1">
    <source>
        <dbReference type="ARBA" id="ARBA00022729"/>
    </source>
</evidence>
<dbReference type="InterPro" id="IPR011658">
    <property type="entry name" value="PA14_dom"/>
</dbReference>
<dbReference type="PROSITE" id="PS50268">
    <property type="entry name" value="CADHERIN_2"/>
    <property type="match status" value="1"/>
</dbReference>
<evidence type="ECO:0000259" key="4">
    <source>
        <dbReference type="PROSITE" id="PS50025"/>
    </source>
</evidence>
<gene>
    <name evidence="7" type="ordered locus">Cvib_0424</name>
</gene>
<dbReference type="Gene3D" id="2.60.40.10">
    <property type="entry name" value="Immunoglobulins"/>
    <property type="match status" value="2"/>
</dbReference>
<dbReference type="eggNOG" id="COG2931">
    <property type="taxonomic scope" value="Bacteria"/>
</dbReference>
<dbReference type="eggNOG" id="COG5276">
    <property type="taxonomic scope" value="Bacteria"/>
</dbReference>
<dbReference type="OrthoDB" id="9816593at2"/>
<dbReference type="EMBL" id="CP000607">
    <property type="protein sequence ID" value="ABP36446.1"/>
    <property type="molecule type" value="Genomic_DNA"/>
</dbReference>
<dbReference type="InterPro" id="IPR037524">
    <property type="entry name" value="PA14/GLEYA"/>
</dbReference>
<keyword evidence="2" id="KW-1015">Disulfide bond</keyword>
<dbReference type="SMART" id="SM00560">
    <property type="entry name" value="LamGL"/>
    <property type="match status" value="5"/>
</dbReference>
<organism evidence="7">
    <name type="scientific">Chlorobium phaeovibrioides (strain DSM 265 / 1930)</name>
    <name type="common">Prosthecochloris vibrioformis (strain DSM 265)</name>
    <dbReference type="NCBI Taxonomy" id="290318"/>
    <lineage>
        <taxon>Bacteria</taxon>
        <taxon>Pseudomonadati</taxon>
        <taxon>Chlorobiota</taxon>
        <taxon>Chlorobiia</taxon>
        <taxon>Chlorobiales</taxon>
        <taxon>Chlorobiaceae</taxon>
        <taxon>Chlorobium/Pelodictyon group</taxon>
        <taxon>Chlorobium</taxon>
    </lineage>
</organism>
<dbReference type="SMART" id="SM00758">
    <property type="entry name" value="PA14"/>
    <property type="match status" value="1"/>
</dbReference>
<dbReference type="NCBIfam" id="TIGR01965">
    <property type="entry name" value="VCBS_repeat"/>
    <property type="match status" value="15"/>
</dbReference>
<dbReference type="PANTHER" id="PTHR14139">
    <property type="entry name" value="CALSYNTENIN"/>
    <property type="match status" value="1"/>
</dbReference>
<dbReference type="Pfam" id="PF17963">
    <property type="entry name" value="Big_9"/>
    <property type="match status" value="2"/>
</dbReference>
<evidence type="ECO:0000256" key="2">
    <source>
        <dbReference type="ARBA" id="ARBA00023157"/>
    </source>
</evidence>
<feature type="domain" description="Cadherin" evidence="5">
    <location>
        <begin position="5100"/>
        <end position="5205"/>
    </location>
</feature>
<dbReference type="SUPFAM" id="SSF50939">
    <property type="entry name" value="Sialidases"/>
    <property type="match status" value="1"/>
</dbReference>
<evidence type="ECO:0000259" key="6">
    <source>
        <dbReference type="PROSITE" id="PS51820"/>
    </source>
</evidence>
<dbReference type="Gene3D" id="3.90.182.10">
    <property type="entry name" value="Toxin - Anthrax Protective Antigen,domain 1"/>
    <property type="match status" value="1"/>
</dbReference>
<dbReference type="InterPro" id="IPR001759">
    <property type="entry name" value="PTX_dom"/>
</dbReference>
<dbReference type="CDD" id="cd00110">
    <property type="entry name" value="LamG"/>
    <property type="match status" value="1"/>
</dbReference>
<dbReference type="Pfam" id="PF17803">
    <property type="entry name" value="Cadherin_4"/>
    <property type="match status" value="3"/>
</dbReference>
<dbReference type="eggNOG" id="COG3210">
    <property type="taxonomic scope" value="Bacteria"/>
</dbReference>
<dbReference type="Pfam" id="PF14252">
    <property type="entry name" value="DUF4347"/>
    <property type="match status" value="1"/>
</dbReference>
<dbReference type="InterPro" id="IPR025592">
    <property type="entry name" value="DUF4347"/>
</dbReference>
<dbReference type="InterPro" id="IPR040853">
    <property type="entry name" value="RapA2_cadherin-like"/>
</dbReference>
<dbReference type="eggNOG" id="COG2911">
    <property type="taxonomic scope" value="Bacteria"/>
</dbReference>
<dbReference type="NCBIfam" id="NF012211">
    <property type="entry name" value="tand_rpt_95"/>
    <property type="match status" value="2"/>
</dbReference>
<dbReference type="Gene3D" id="2.60.120.200">
    <property type="match status" value="7"/>
</dbReference>
<dbReference type="STRING" id="290318.Cvib_0424"/>
<dbReference type="GO" id="GO:0005509">
    <property type="term" value="F:calcium ion binding"/>
    <property type="evidence" value="ECO:0007669"/>
    <property type="project" value="InterPro"/>
</dbReference>
<dbReference type="InterPro" id="IPR002126">
    <property type="entry name" value="Cadherin-like_dom"/>
</dbReference>